<reference evidence="1 2" key="1">
    <citation type="submission" date="2017-08" db="EMBL/GenBank/DDBJ databases">
        <title>Genomic and metabolic characterisation of spoilage-associated Pseudomonas species.</title>
        <authorList>
            <person name="Stanborough T."/>
            <person name="Fegan N."/>
            <person name="Powell S.M."/>
            <person name="Singh T."/>
            <person name="Tamplin M.L."/>
            <person name="Chandry P.S."/>
        </authorList>
    </citation>
    <scope>NUCLEOTIDE SEQUENCE [LARGE SCALE GENOMIC DNA]</scope>
    <source>
        <strain evidence="1 2">L1814</strain>
    </source>
</reference>
<evidence type="ECO:0000313" key="1">
    <source>
        <dbReference type="EMBL" id="OZY54538.1"/>
    </source>
</evidence>
<accession>A0ABX4GK82</accession>
<name>A0ABX4GK82_9PSED</name>
<keyword evidence="2" id="KW-1185">Reference proteome</keyword>
<dbReference type="Proteomes" id="UP000216897">
    <property type="component" value="Unassembled WGS sequence"/>
</dbReference>
<gene>
    <name evidence="1" type="ORF">CJF38_14455</name>
</gene>
<comment type="caution">
    <text evidence="1">The sequence shown here is derived from an EMBL/GenBank/DDBJ whole genome shotgun (WGS) entry which is preliminary data.</text>
</comment>
<dbReference type="EMBL" id="NQKG01000013">
    <property type="protein sequence ID" value="OZY54538.1"/>
    <property type="molecule type" value="Genomic_DNA"/>
</dbReference>
<evidence type="ECO:0000313" key="2">
    <source>
        <dbReference type="Proteomes" id="UP000216897"/>
    </source>
</evidence>
<organism evidence="1 2">
    <name type="scientific">Pseudomonas lundensis</name>
    <dbReference type="NCBI Taxonomy" id="86185"/>
    <lineage>
        <taxon>Bacteria</taxon>
        <taxon>Pseudomonadati</taxon>
        <taxon>Pseudomonadota</taxon>
        <taxon>Gammaproteobacteria</taxon>
        <taxon>Pseudomonadales</taxon>
        <taxon>Pseudomonadaceae</taxon>
        <taxon>Pseudomonas</taxon>
    </lineage>
</organism>
<sequence>MRRRIVCRRCGASIGRGLKAAGCKSDSAIAESVNPRQSASPPLDGLCCLTVIWGAVQPESVPTLD</sequence>
<proteinExistence type="predicted"/>
<protein>
    <submittedName>
        <fullName evidence="1">Uncharacterized protein</fullName>
    </submittedName>
</protein>